<name>A0AAV4ZZH3_9AGAM</name>
<keyword evidence="2" id="KW-0472">Membrane</keyword>
<keyword evidence="2" id="KW-1133">Transmembrane helix</keyword>
<dbReference type="SUPFAM" id="SSF52833">
    <property type="entry name" value="Thioredoxin-like"/>
    <property type="match status" value="1"/>
</dbReference>
<dbReference type="InterPro" id="IPR036249">
    <property type="entry name" value="Thioredoxin-like_sf"/>
</dbReference>
<organism evidence="3 4">
    <name type="scientific">Clathrus columnatus</name>
    <dbReference type="NCBI Taxonomy" id="1419009"/>
    <lineage>
        <taxon>Eukaryota</taxon>
        <taxon>Fungi</taxon>
        <taxon>Dikarya</taxon>
        <taxon>Basidiomycota</taxon>
        <taxon>Agaricomycotina</taxon>
        <taxon>Agaricomycetes</taxon>
        <taxon>Phallomycetidae</taxon>
        <taxon>Phallales</taxon>
        <taxon>Clathraceae</taxon>
        <taxon>Clathrus</taxon>
    </lineage>
</organism>
<feature type="compositionally biased region" description="Polar residues" evidence="1">
    <location>
        <begin position="17"/>
        <end position="51"/>
    </location>
</feature>
<dbReference type="PROSITE" id="PS51354">
    <property type="entry name" value="GLUTAREDOXIN_2"/>
    <property type="match status" value="1"/>
</dbReference>
<evidence type="ECO:0000313" key="3">
    <source>
        <dbReference type="EMBL" id="GJJ06323.1"/>
    </source>
</evidence>
<gene>
    <name evidence="3" type="ORF">Clacol_000514</name>
</gene>
<evidence type="ECO:0000256" key="2">
    <source>
        <dbReference type="SAM" id="Phobius"/>
    </source>
</evidence>
<sequence>MSRQRQRSVEWFFPNPLISSVSPTGTASSAPSNSRPTFIPTSTPSYSSTFMSDDKRPPSPPSIPTLTSLVIAPRRFRTRPSIIALVALLTLSVFCILHQHLNDSPISKPAPFYSSSGNSYTRRPSKPLRPIQVKLSNDQELAALIGFMAALPSNAIPDTINISQPLDPDLILGFDIRSSNAAGELKTLVEDTWARVPIVLLSKKYSPIGREIKSILAEYNLLPAPVVFDVDERADEHIITSIFQRLLGTDQLPLLLLHGESLGTLSNIHELHSSGQLRKMILTTSAVIDGAKKKKGRRRTD</sequence>
<dbReference type="PANTHER" id="PTHR45694:SF5">
    <property type="entry name" value="GLUTAREDOXIN 2"/>
    <property type="match status" value="1"/>
</dbReference>
<accession>A0AAV4ZZH3</accession>
<proteinExistence type="predicted"/>
<feature type="region of interest" description="Disordered" evidence="1">
    <location>
        <begin position="16"/>
        <end position="61"/>
    </location>
</feature>
<protein>
    <submittedName>
        <fullName evidence="3">Uncharacterized protein</fullName>
    </submittedName>
</protein>
<keyword evidence="4" id="KW-1185">Reference proteome</keyword>
<dbReference type="GO" id="GO:0005796">
    <property type="term" value="C:Golgi lumen"/>
    <property type="evidence" value="ECO:0007669"/>
    <property type="project" value="TreeGrafter"/>
</dbReference>
<evidence type="ECO:0000313" key="4">
    <source>
        <dbReference type="Proteomes" id="UP001050691"/>
    </source>
</evidence>
<reference evidence="3" key="1">
    <citation type="submission" date="2021-10" db="EMBL/GenBank/DDBJ databases">
        <title>De novo Genome Assembly of Clathrus columnatus (Basidiomycota, Fungi) Using Illumina and Nanopore Sequence Data.</title>
        <authorList>
            <person name="Ogiso-Tanaka E."/>
            <person name="Itagaki H."/>
            <person name="Hosoya T."/>
            <person name="Hosaka K."/>
        </authorList>
    </citation>
    <scope>NUCLEOTIDE SEQUENCE</scope>
    <source>
        <strain evidence="3">MO-923</strain>
    </source>
</reference>
<dbReference type="AlphaFoldDB" id="A0AAV4ZZH3"/>
<dbReference type="EMBL" id="BPWL01000001">
    <property type="protein sequence ID" value="GJJ06323.1"/>
    <property type="molecule type" value="Genomic_DNA"/>
</dbReference>
<dbReference type="Proteomes" id="UP001050691">
    <property type="component" value="Unassembled WGS sequence"/>
</dbReference>
<dbReference type="GO" id="GO:0000324">
    <property type="term" value="C:fungal-type vacuole"/>
    <property type="evidence" value="ECO:0007669"/>
    <property type="project" value="TreeGrafter"/>
</dbReference>
<keyword evidence="2" id="KW-0812">Transmembrane</keyword>
<dbReference type="Gene3D" id="3.40.30.10">
    <property type="entry name" value="Glutaredoxin"/>
    <property type="match status" value="1"/>
</dbReference>
<comment type="caution">
    <text evidence="3">The sequence shown here is derived from an EMBL/GenBank/DDBJ whole genome shotgun (WGS) entry which is preliminary data.</text>
</comment>
<dbReference type="PANTHER" id="PTHR45694">
    <property type="entry name" value="GLUTAREDOXIN 2"/>
    <property type="match status" value="1"/>
</dbReference>
<feature type="transmembrane region" description="Helical" evidence="2">
    <location>
        <begin position="82"/>
        <end position="101"/>
    </location>
</feature>
<dbReference type="GO" id="GO:0015038">
    <property type="term" value="F:glutathione disulfide oxidoreductase activity"/>
    <property type="evidence" value="ECO:0007669"/>
    <property type="project" value="TreeGrafter"/>
</dbReference>
<evidence type="ECO:0000256" key="1">
    <source>
        <dbReference type="SAM" id="MobiDB-lite"/>
    </source>
</evidence>
<dbReference type="GO" id="GO:0005801">
    <property type="term" value="C:cis-Golgi network"/>
    <property type="evidence" value="ECO:0007669"/>
    <property type="project" value="TreeGrafter"/>
</dbReference>
<dbReference type="GO" id="GO:0034599">
    <property type="term" value="P:cellular response to oxidative stress"/>
    <property type="evidence" value="ECO:0007669"/>
    <property type="project" value="TreeGrafter"/>
</dbReference>